<gene>
    <name evidence="2" type="ORF">TM448A04278_0007</name>
</gene>
<evidence type="ECO:0000256" key="1">
    <source>
        <dbReference type="SAM" id="MobiDB-lite"/>
    </source>
</evidence>
<reference evidence="2" key="1">
    <citation type="submission" date="2020-03" db="EMBL/GenBank/DDBJ databases">
        <title>The deep terrestrial virosphere.</title>
        <authorList>
            <person name="Holmfeldt K."/>
            <person name="Nilsson E."/>
            <person name="Simone D."/>
            <person name="Lopez-Fernandez M."/>
            <person name="Wu X."/>
            <person name="de Brujin I."/>
            <person name="Lundin D."/>
            <person name="Andersson A."/>
            <person name="Bertilsson S."/>
            <person name="Dopson M."/>
        </authorList>
    </citation>
    <scope>NUCLEOTIDE SEQUENCE</scope>
    <source>
        <strain evidence="2">TM448A04278</strain>
    </source>
</reference>
<dbReference type="AlphaFoldDB" id="A0A6H2A377"/>
<sequence>MMEEDRDKLVMMSKSTLRHTNKNRKREDAKAIAEAEALSEAVRLLRTYAMLVTNFRQQGIRRKRGK</sequence>
<dbReference type="EMBL" id="MT144471">
    <property type="protein sequence ID" value="QJA54027.1"/>
    <property type="molecule type" value="Genomic_DNA"/>
</dbReference>
<proteinExistence type="predicted"/>
<name>A0A6H2A377_9ZZZZ</name>
<organism evidence="2">
    <name type="scientific">viral metagenome</name>
    <dbReference type="NCBI Taxonomy" id="1070528"/>
    <lineage>
        <taxon>unclassified sequences</taxon>
        <taxon>metagenomes</taxon>
        <taxon>organismal metagenomes</taxon>
    </lineage>
</organism>
<protein>
    <submittedName>
        <fullName evidence="2">Uncharacterized protein</fullName>
    </submittedName>
</protein>
<feature type="region of interest" description="Disordered" evidence="1">
    <location>
        <begin position="1"/>
        <end position="26"/>
    </location>
</feature>
<accession>A0A6H2A377</accession>
<evidence type="ECO:0000313" key="2">
    <source>
        <dbReference type="EMBL" id="QJA54027.1"/>
    </source>
</evidence>